<name>A0A9D4K7A7_DREPO</name>
<evidence type="ECO:0000313" key="2">
    <source>
        <dbReference type="Proteomes" id="UP000828390"/>
    </source>
</evidence>
<protein>
    <submittedName>
        <fullName evidence="1">Uncharacterized protein</fullName>
    </submittedName>
</protein>
<gene>
    <name evidence="1" type="ORF">DPMN_107511</name>
</gene>
<sequence>MRVPWGVHVNPTGQVLICGWESDTILQVGNERRTKLATLATGERDGIINPASVVFNITTSSIIVGQDGNNNIVVLRVKS</sequence>
<proteinExistence type="predicted"/>
<reference evidence="1" key="1">
    <citation type="journal article" date="2019" name="bioRxiv">
        <title>The Genome of the Zebra Mussel, Dreissena polymorpha: A Resource for Invasive Species Research.</title>
        <authorList>
            <person name="McCartney M.A."/>
            <person name="Auch B."/>
            <person name="Kono T."/>
            <person name="Mallez S."/>
            <person name="Zhang Y."/>
            <person name="Obille A."/>
            <person name="Becker A."/>
            <person name="Abrahante J.E."/>
            <person name="Garbe J."/>
            <person name="Badalamenti J.P."/>
            <person name="Herman A."/>
            <person name="Mangelson H."/>
            <person name="Liachko I."/>
            <person name="Sullivan S."/>
            <person name="Sone E.D."/>
            <person name="Koren S."/>
            <person name="Silverstein K.A.T."/>
            <person name="Beckman K.B."/>
            <person name="Gohl D.M."/>
        </authorList>
    </citation>
    <scope>NUCLEOTIDE SEQUENCE</scope>
    <source>
        <strain evidence="1">Duluth1</strain>
        <tissue evidence="1">Whole animal</tissue>
    </source>
</reference>
<dbReference type="Proteomes" id="UP000828390">
    <property type="component" value="Unassembled WGS sequence"/>
</dbReference>
<organism evidence="1 2">
    <name type="scientific">Dreissena polymorpha</name>
    <name type="common">Zebra mussel</name>
    <name type="synonym">Mytilus polymorpha</name>
    <dbReference type="NCBI Taxonomy" id="45954"/>
    <lineage>
        <taxon>Eukaryota</taxon>
        <taxon>Metazoa</taxon>
        <taxon>Spiralia</taxon>
        <taxon>Lophotrochozoa</taxon>
        <taxon>Mollusca</taxon>
        <taxon>Bivalvia</taxon>
        <taxon>Autobranchia</taxon>
        <taxon>Heteroconchia</taxon>
        <taxon>Euheterodonta</taxon>
        <taxon>Imparidentia</taxon>
        <taxon>Neoheterodontei</taxon>
        <taxon>Myida</taxon>
        <taxon>Dreissenoidea</taxon>
        <taxon>Dreissenidae</taxon>
        <taxon>Dreissena</taxon>
    </lineage>
</organism>
<keyword evidence="2" id="KW-1185">Reference proteome</keyword>
<dbReference type="AlphaFoldDB" id="A0A9D4K7A7"/>
<accession>A0A9D4K7A7</accession>
<comment type="caution">
    <text evidence="1">The sequence shown here is derived from an EMBL/GenBank/DDBJ whole genome shotgun (WGS) entry which is preliminary data.</text>
</comment>
<dbReference type="SUPFAM" id="SSF101898">
    <property type="entry name" value="NHL repeat"/>
    <property type="match status" value="1"/>
</dbReference>
<dbReference type="EMBL" id="JAIWYP010000004">
    <property type="protein sequence ID" value="KAH3834192.1"/>
    <property type="molecule type" value="Genomic_DNA"/>
</dbReference>
<reference evidence="1" key="2">
    <citation type="submission" date="2020-11" db="EMBL/GenBank/DDBJ databases">
        <authorList>
            <person name="McCartney M.A."/>
            <person name="Auch B."/>
            <person name="Kono T."/>
            <person name="Mallez S."/>
            <person name="Becker A."/>
            <person name="Gohl D.M."/>
            <person name="Silverstein K.A.T."/>
            <person name="Koren S."/>
            <person name="Bechman K.B."/>
            <person name="Herman A."/>
            <person name="Abrahante J.E."/>
            <person name="Garbe J."/>
        </authorList>
    </citation>
    <scope>NUCLEOTIDE SEQUENCE</scope>
    <source>
        <strain evidence="1">Duluth1</strain>
        <tissue evidence="1">Whole animal</tissue>
    </source>
</reference>
<evidence type="ECO:0000313" key="1">
    <source>
        <dbReference type="EMBL" id="KAH3834192.1"/>
    </source>
</evidence>